<dbReference type="PANTHER" id="PTHR33067:SF35">
    <property type="entry name" value="ASPARTIC PEPTIDASE DDI1-TYPE DOMAIN-CONTAINING PROTEIN"/>
    <property type="match status" value="1"/>
</dbReference>
<feature type="compositionally biased region" description="Acidic residues" evidence="1">
    <location>
        <begin position="154"/>
        <end position="177"/>
    </location>
</feature>
<feature type="region of interest" description="Disordered" evidence="1">
    <location>
        <begin position="153"/>
        <end position="177"/>
    </location>
</feature>
<organism evidence="2">
    <name type="scientific">Tanacetum cinerariifolium</name>
    <name type="common">Dalmatian daisy</name>
    <name type="synonym">Chrysanthemum cinerariifolium</name>
    <dbReference type="NCBI Taxonomy" id="118510"/>
    <lineage>
        <taxon>Eukaryota</taxon>
        <taxon>Viridiplantae</taxon>
        <taxon>Streptophyta</taxon>
        <taxon>Embryophyta</taxon>
        <taxon>Tracheophyta</taxon>
        <taxon>Spermatophyta</taxon>
        <taxon>Magnoliopsida</taxon>
        <taxon>eudicotyledons</taxon>
        <taxon>Gunneridae</taxon>
        <taxon>Pentapetalae</taxon>
        <taxon>asterids</taxon>
        <taxon>campanulids</taxon>
        <taxon>Asterales</taxon>
        <taxon>Asteraceae</taxon>
        <taxon>Asteroideae</taxon>
        <taxon>Anthemideae</taxon>
        <taxon>Anthemidinae</taxon>
        <taxon>Tanacetum</taxon>
    </lineage>
</organism>
<dbReference type="PANTHER" id="PTHR33067">
    <property type="entry name" value="RNA-DIRECTED DNA POLYMERASE-RELATED"/>
    <property type="match status" value="1"/>
</dbReference>
<dbReference type="EMBL" id="BKCJ010007187">
    <property type="protein sequence ID" value="GEU75966.1"/>
    <property type="molecule type" value="Genomic_DNA"/>
</dbReference>
<name>A0A6L2MPP6_TANCI</name>
<evidence type="ECO:0008006" key="3">
    <source>
        <dbReference type="Google" id="ProtNLM"/>
    </source>
</evidence>
<accession>A0A6L2MPP6</accession>
<sequence length="311" mass="36552">MARTKSGRMITKNIENMTIAENIKYEAETKRDLWGYAQSYTRSSGSTTLERRAGVNVMPKSLFEHLKLADLKETIMVVEMEDIIKKAPLGIVENILVKIDKFLFHSDSIVIDMLEGHNEPMLLGRPLLATIHAQIDVFRREISLGIGTPSYSDESIDTVDSSDDMQELEGSQDDEDDPYSRRFDVYKEEFDNEIEQLVNEYKLKVRRKSHALDEVWEKCEKFHDTTKLWYDKGFKEEELWQNGIEEIDYTLLLVKSETFEVYRYTFKNRKSFISITKQMDYILTLGRVNRSRFMGKSRKEMDEEKRTTRKT</sequence>
<comment type="caution">
    <text evidence="2">The sequence shown here is derived from an EMBL/GenBank/DDBJ whole genome shotgun (WGS) entry which is preliminary data.</text>
</comment>
<dbReference type="AlphaFoldDB" id="A0A6L2MPP6"/>
<evidence type="ECO:0000256" key="1">
    <source>
        <dbReference type="SAM" id="MobiDB-lite"/>
    </source>
</evidence>
<reference evidence="2" key="1">
    <citation type="journal article" date="2019" name="Sci. Rep.">
        <title>Draft genome of Tanacetum cinerariifolium, the natural source of mosquito coil.</title>
        <authorList>
            <person name="Yamashiro T."/>
            <person name="Shiraishi A."/>
            <person name="Satake H."/>
            <person name="Nakayama K."/>
        </authorList>
    </citation>
    <scope>NUCLEOTIDE SEQUENCE</scope>
</reference>
<proteinExistence type="predicted"/>
<protein>
    <recommendedName>
        <fullName evidence="3">Reverse transcriptase domain-containing protein</fullName>
    </recommendedName>
</protein>
<dbReference type="InterPro" id="IPR021109">
    <property type="entry name" value="Peptidase_aspartic_dom_sf"/>
</dbReference>
<gene>
    <name evidence="2" type="ORF">Tci_047944</name>
</gene>
<evidence type="ECO:0000313" key="2">
    <source>
        <dbReference type="EMBL" id="GEU75966.1"/>
    </source>
</evidence>
<dbReference type="Gene3D" id="2.40.70.10">
    <property type="entry name" value="Acid Proteases"/>
    <property type="match status" value="1"/>
</dbReference>